<proteinExistence type="predicted"/>
<dbReference type="InterPro" id="IPR002350">
    <property type="entry name" value="Kazal_dom"/>
</dbReference>
<dbReference type="SUPFAM" id="SSF100895">
    <property type="entry name" value="Kazal-type serine protease inhibitors"/>
    <property type="match status" value="1"/>
</dbReference>
<name>A0ABP0A6R8_PIPNA</name>
<keyword evidence="7" id="KW-1185">Reference proteome</keyword>
<evidence type="ECO:0000256" key="1">
    <source>
        <dbReference type="ARBA" id="ARBA00004613"/>
    </source>
</evidence>
<dbReference type="PROSITE" id="PS00282">
    <property type="entry name" value="KAZAL_1"/>
    <property type="match status" value="1"/>
</dbReference>
<dbReference type="EMBL" id="OY882862">
    <property type="protein sequence ID" value="CAK6446205.1"/>
    <property type="molecule type" value="Genomic_DNA"/>
</dbReference>
<feature type="chain" id="PRO_5047514583" description="Kazal-like domain-containing protein" evidence="4">
    <location>
        <begin position="20"/>
        <end position="81"/>
    </location>
</feature>
<comment type="subcellular location">
    <subcellularLocation>
        <location evidence="1">Secreted</location>
    </subcellularLocation>
</comment>
<accession>A0ABP0A6R8</accession>
<dbReference type="Gene3D" id="3.30.60.30">
    <property type="match status" value="1"/>
</dbReference>
<protein>
    <recommendedName>
        <fullName evidence="5">Kazal-like domain-containing protein</fullName>
    </recommendedName>
</protein>
<dbReference type="PROSITE" id="PS51465">
    <property type="entry name" value="KAZAL_2"/>
    <property type="match status" value="1"/>
</dbReference>
<evidence type="ECO:0000256" key="4">
    <source>
        <dbReference type="SAM" id="SignalP"/>
    </source>
</evidence>
<feature type="signal peptide" evidence="4">
    <location>
        <begin position="1"/>
        <end position="19"/>
    </location>
</feature>
<dbReference type="Pfam" id="PF00050">
    <property type="entry name" value="Kazal_1"/>
    <property type="match status" value="1"/>
</dbReference>
<evidence type="ECO:0000256" key="2">
    <source>
        <dbReference type="ARBA" id="ARBA00022525"/>
    </source>
</evidence>
<evidence type="ECO:0000313" key="6">
    <source>
        <dbReference type="EMBL" id="CAK6446205.1"/>
    </source>
</evidence>
<sequence length="81" mass="9426">MRVTAFVLLLALALIEVECAGQSQEIDCSPFKKLPPEERLCYTIYRPVCGSDDKTYINDCFFCFEMEEMDNKLKFVHFVEC</sequence>
<keyword evidence="2" id="KW-0964">Secreted</keyword>
<keyword evidence="3" id="KW-1015">Disulfide bond</keyword>
<feature type="domain" description="Kazal-like" evidence="5">
    <location>
        <begin position="22"/>
        <end position="81"/>
    </location>
</feature>
<dbReference type="InterPro" id="IPR036058">
    <property type="entry name" value="Kazal_dom_sf"/>
</dbReference>
<evidence type="ECO:0000259" key="5">
    <source>
        <dbReference type="PROSITE" id="PS51465"/>
    </source>
</evidence>
<reference evidence="6" key="1">
    <citation type="submission" date="2023-12" db="EMBL/GenBank/DDBJ databases">
        <authorList>
            <person name="Brown T."/>
        </authorList>
    </citation>
    <scope>NUCLEOTIDE SEQUENCE</scope>
</reference>
<organism evidence="6 7">
    <name type="scientific">Pipistrellus nathusii</name>
    <name type="common">Nathusius' pipistrelle</name>
    <dbReference type="NCBI Taxonomy" id="59473"/>
    <lineage>
        <taxon>Eukaryota</taxon>
        <taxon>Metazoa</taxon>
        <taxon>Chordata</taxon>
        <taxon>Craniata</taxon>
        <taxon>Vertebrata</taxon>
        <taxon>Euteleostomi</taxon>
        <taxon>Mammalia</taxon>
        <taxon>Eutheria</taxon>
        <taxon>Laurasiatheria</taxon>
        <taxon>Chiroptera</taxon>
        <taxon>Yangochiroptera</taxon>
        <taxon>Vespertilionidae</taxon>
        <taxon>Pipistrellus</taxon>
    </lineage>
</organism>
<dbReference type="CDD" id="cd00104">
    <property type="entry name" value="KAZAL_FS"/>
    <property type="match status" value="1"/>
</dbReference>
<evidence type="ECO:0000256" key="3">
    <source>
        <dbReference type="ARBA" id="ARBA00023157"/>
    </source>
</evidence>
<dbReference type="PANTHER" id="PTHR47499">
    <property type="entry name" value="SERINE PROTEASE INHIBITOR KAZAL-TYPE 7 SPINK7"/>
    <property type="match status" value="1"/>
</dbReference>
<keyword evidence="4" id="KW-0732">Signal</keyword>
<gene>
    <name evidence="6" type="ORF">MPIPNATIZW_LOCUS14511</name>
</gene>
<evidence type="ECO:0000313" key="7">
    <source>
        <dbReference type="Proteomes" id="UP001314169"/>
    </source>
</evidence>
<dbReference type="PANTHER" id="PTHR47499:SF2">
    <property type="entry name" value="SERINE PROTEASE INHIBITOR KAZAL-TYPE 9"/>
    <property type="match status" value="1"/>
</dbReference>
<dbReference type="SMART" id="SM00280">
    <property type="entry name" value="KAZAL"/>
    <property type="match status" value="1"/>
</dbReference>
<dbReference type="InterPro" id="IPR050159">
    <property type="entry name" value="Kazal-type_SerProtInhib"/>
</dbReference>
<dbReference type="Proteomes" id="UP001314169">
    <property type="component" value="Chromosome 5"/>
</dbReference>